<evidence type="ECO:0000256" key="3">
    <source>
        <dbReference type="ARBA" id="ARBA00023163"/>
    </source>
</evidence>
<sequence>MVFSSRSANVAKAQRNRRPTINDLACALGLSKGTVSRALNDYPDISPITKQRVRAKAEEMGYRALSYAQAIKTGQVRAIGLVLNLGNDNAHRPFLTNFIDGISRAVSRENWTLTVATANSEDDELATLTRLIAEHKVDGFILPRSRVEDPRVQLLTDAKVPFVIFGRIPDITGVSYFDIRGESAMCESVKLLAKQGHRRIAFVNGGQQYNYSRLRENGYRQGVTSVGFEIDESLIVSGGITKAAGHRLGSALLNLPFPPTAIVCALDIAALGVYRAAAEKGLDIGSELAVIGYDGLPESEFSSPPLTTFSVDMRYSGEQLATLLLRQISGEKPEALRELVDAQLIQRRSHCHHDHRDEESGSSNV</sequence>
<evidence type="ECO:0000259" key="4">
    <source>
        <dbReference type="PROSITE" id="PS50932"/>
    </source>
</evidence>
<dbReference type="InterPro" id="IPR028082">
    <property type="entry name" value="Peripla_BP_I"/>
</dbReference>
<dbReference type="AlphaFoldDB" id="A0A1E5C7R9"/>
<comment type="caution">
    <text evidence="5">The sequence shown here is derived from an EMBL/GenBank/DDBJ whole genome shotgun (WGS) entry which is preliminary data.</text>
</comment>
<evidence type="ECO:0000313" key="6">
    <source>
        <dbReference type="Proteomes" id="UP000095039"/>
    </source>
</evidence>
<keyword evidence="1" id="KW-0805">Transcription regulation</keyword>
<organism evidence="5 6">
    <name type="scientific">Enterovibrio norvegicus FF-454</name>
    <dbReference type="NCBI Taxonomy" id="1185651"/>
    <lineage>
        <taxon>Bacteria</taxon>
        <taxon>Pseudomonadati</taxon>
        <taxon>Pseudomonadota</taxon>
        <taxon>Gammaproteobacteria</taxon>
        <taxon>Vibrionales</taxon>
        <taxon>Vibrionaceae</taxon>
        <taxon>Enterovibrio</taxon>
    </lineage>
</organism>
<dbReference type="Proteomes" id="UP000095039">
    <property type="component" value="Unassembled WGS sequence"/>
</dbReference>
<protein>
    <submittedName>
        <fullName evidence="5">LacI family transcriptional regulator</fullName>
    </submittedName>
</protein>
<dbReference type="Pfam" id="PF13377">
    <property type="entry name" value="Peripla_BP_3"/>
    <property type="match status" value="1"/>
</dbReference>
<dbReference type="Gene3D" id="1.10.260.40">
    <property type="entry name" value="lambda repressor-like DNA-binding domains"/>
    <property type="match status" value="1"/>
</dbReference>
<keyword evidence="3" id="KW-0804">Transcription</keyword>
<dbReference type="PROSITE" id="PS50932">
    <property type="entry name" value="HTH_LACI_2"/>
    <property type="match status" value="1"/>
</dbReference>
<dbReference type="PANTHER" id="PTHR30146">
    <property type="entry name" value="LACI-RELATED TRANSCRIPTIONAL REPRESSOR"/>
    <property type="match status" value="1"/>
</dbReference>
<dbReference type="InterPro" id="IPR010982">
    <property type="entry name" value="Lambda_DNA-bd_dom_sf"/>
</dbReference>
<dbReference type="InterPro" id="IPR000843">
    <property type="entry name" value="HTH_LacI"/>
</dbReference>
<name>A0A1E5C7R9_9GAMM</name>
<dbReference type="Pfam" id="PF00356">
    <property type="entry name" value="LacI"/>
    <property type="match status" value="1"/>
</dbReference>
<evidence type="ECO:0000256" key="2">
    <source>
        <dbReference type="ARBA" id="ARBA00023125"/>
    </source>
</evidence>
<dbReference type="PANTHER" id="PTHR30146:SF109">
    <property type="entry name" value="HTH-TYPE TRANSCRIPTIONAL REGULATOR GALS"/>
    <property type="match status" value="1"/>
</dbReference>
<gene>
    <name evidence="5" type="ORF">A1OK_09505</name>
</gene>
<dbReference type="Gene3D" id="3.40.50.2300">
    <property type="match status" value="2"/>
</dbReference>
<dbReference type="CDD" id="cd01392">
    <property type="entry name" value="HTH_LacI"/>
    <property type="match status" value="1"/>
</dbReference>
<evidence type="ECO:0000313" key="5">
    <source>
        <dbReference type="EMBL" id="OEE61584.1"/>
    </source>
</evidence>
<evidence type="ECO:0000256" key="1">
    <source>
        <dbReference type="ARBA" id="ARBA00023015"/>
    </source>
</evidence>
<dbReference type="CDD" id="cd20010">
    <property type="entry name" value="PBP1_AglR-like"/>
    <property type="match status" value="1"/>
</dbReference>
<accession>A0A1E5C7R9</accession>
<dbReference type="InterPro" id="IPR046335">
    <property type="entry name" value="LacI/GalR-like_sensor"/>
</dbReference>
<keyword evidence="6" id="KW-1185">Reference proteome</keyword>
<reference evidence="5 6" key="1">
    <citation type="journal article" date="2012" name="Science">
        <title>Ecological populations of bacteria act as socially cohesive units of antibiotic production and resistance.</title>
        <authorList>
            <person name="Cordero O.X."/>
            <person name="Wildschutte H."/>
            <person name="Kirkup B."/>
            <person name="Proehl S."/>
            <person name="Ngo L."/>
            <person name="Hussain F."/>
            <person name="Le Roux F."/>
            <person name="Mincer T."/>
            <person name="Polz M.F."/>
        </authorList>
    </citation>
    <scope>NUCLEOTIDE SEQUENCE [LARGE SCALE GENOMIC DNA]</scope>
    <source>
        <strain evidence="5 6">FF-454</strain>
    </source>
</reference>
<dbReference type="SMART" id="SM00354">
    <property type="entry name" value="HTH_LACI"/>
    <property type="match status" value="1"/>
</dbReference>
<feature type="domain" description="HTH lacI-type" evidence="4">
    <location>
        <begin position="19"/>
        <end position="73"/>
    </location>
</feature>
<dbReference type="SUPFAM" id="SSF47413">
    <property type="entry name" value="lambda repressor-like DNA-binding domains"/>
    <property type="match status" value="1"/>
</dbReference>
<dbReference type="RefSeq" id="WP_016959988.1">
    <property type="nucleotide sequence ID" value="NZ_AJWN02000046.1"/>
</dbReference>
<dbReference type="GO" id="GO:0000976">
    <property type="term" value="F:transcription cis-regulatory region binding"/>
    <property type="evidence" value="ECO:0007669"/>
    <property type="project" value="TreeGrafter"/>
</dbReference>
<keyword evidence="2" id="KW-0238">DNA-binding</keyword>
<dbReference type="SUPFAM" id="SSF53822">
    <property type="entry name" value="Periplasmic binding protein-like I"/>
    <property type="match status" value="1"/>
</dbReference>
<proteinExistence type="predicted"/>
<dbReference type="EMBL" id="AJWN02000046">
    <property type="protein sequence ID" value="OEE61584.1"/>
    <property type="molecule type" value="Genomic_DNA"/>
</dbReference>
<dbReference type="GO" id="GO:0003700">
    <property type="term" value="F:DNA-binding transcription factor activity"/>
    <property type="evidence" value="ECO:0007669"/>
    <property type="project" value="TreeGrafter"/>
</dbReference>